<dbReference type="SMART" id="SM00387">
    <property type="entry name" value="HATPase_c"/>
    <property type="match status" value="1"/>
</dbReference>
<evidence type="ECO:0000313" key="10">
    <source>
        <dbReference type="EMBL" id="MCO1657618.1"/>
    </source>
</evidence>
<evidence type="ECO:0000256" key="7">
    <source>
        <dbReference type="ARBA" id="ARBA00022840"/>
    </source>
</evidence>
<keyword evidence="5" id="KW-0547">Nucleotide-binding</keyword>
<keyword evidence="7" id="KW-0067">ATP-binding</keyword>
<sequence length="212" mass="22322">MGWGGRPPRTPPPTTRGLAQALDDQRRRIERDLHDGAQHRLTAVTMALGVARIEDDAPAVRAQVERAYDQARLALAELRELVHGMHPQELGAGLGPALAALAERSPVPLDVQVHLSTRPPPAVEAAAWFVATEAVTNIAKHSGAGRSWMRCTQRAGVLHVEVGDDGRGGADPLAGTGLAGLADRVTALGGRLRLRSPAGGPTVLTVELPCAR</sequence>
<feature type="domain" description="Histidine kinase/HSP90-like ATPase" evidence="9">
    <location>
        <begin position="122"/>
        <end position="212"/>
    </location>
</feature>
<evidence type="ECO:0000256" key="5">
    <source>
        <dbReference type="ARBA" id="ARBA00022741"/>
    </source>
</evidence>
<dbReference type="InterPro" id="IPR011712">
    <property type="entry name" value="Sig_transdc_His_kin_sub3_dim/P"/>
</dbReference>
<proteinExistence type="predicted"/>
<dbReference type="Gene3D" id="3.30.565.10">
    <property type="entry name" value="Histidine kinase-like ATPase, C-terminal domain"/>
    <property type="match status" value="1"/>
</dbReference>
<dbReference type="Gene3D" id="1.20.5.1930">
    <property type="match status" value="1"/>
</dbReference>
<reference evidence="10" key="1">
    <citation type="submission" date="2021-04" db="EMBL/GenBank/DDBJ databases">
        <title>Pseudonocardia sp. nov., isolated from sandy soil of mangrove forest.</title>
        <authorList>
            <person name="Zan Z."/>
            <person name="Huang R."/>
            <person name="Liu W."/>
        </authorList>
    </citation>
    <scope>NUCLEOTIDE SEQUENCE</scope>
    <source>
        <strain evidence="10">S2-4</strain>
    </source>
</reference>
<dbReference type="CDD" id="cd16917">
    <property type="entry name" value="HATPase_UhpB-NarQ-NarX-like"/>
    <property type="match status" value="1"/>
</dbReference>
<evidence type="ECO:0000256" key="2">
    <source>
        <dbReference type="ARBA" id="ARBA00012438"/>
    </source>
</evidence>
<gene>
    <name evidence="10" type="ORF">KDL28_21395</name>
</gene>
<evidence type="ECO:0000256" key="8">
    <source>
        <dbReference type="ARBA" id="ARBA00023012"/>
    </source>
</evidence>
<keyword evidence="11" id="KW-1185">Reference proteome</keyword>
<keyword evidence="8" id="KW-0902">Two-component regulatory system</keyword>
<dbReference type="SUPFAM" id="SSF55874">
    <property type="entry name" value="ATPase domain of HSP90 chaperone/DNA topoisomerase II/histidine kinase"/>
    <property type="match status" value="1"/>
</dbReference>
<protein>
    <recommendedName>
        <fullName evidence="2">histidine kinase</fullName>
        <ecNumber evidence="2">2.7.13.3</ecNumber>
    </recommendedName>
</protein>
<evidence type="ECO:0000313" key="11">
    <source>
        <dbReference type="Proteomes" id="UP001165283"/>
    </source>
</evidence>
<evidence type="ECO:0000256" key="3">
    <source>
        <dbReference type="ARBA" id="ARBA00022553"/>
    </source>
</evidence>
<dbReference type="InterPro" id="IPR050482">
    <property type="entry name" value="Sensor_HK_TwoCompSys"/>
</dbReference>
<dbReference type="PANTHER" id="PTHR24421:SF10">
    <property type="entry name" value="NITRATE_NITRITE SENSOR PROTEIN NARQ"/>
    <property type="match status" value="1"/>
</dbReference>
<comment type="catalytic activity">
    <reaction evidence="1">
        <text>ATP + protein L-histidine = ADP + protein N-phospho-L-histidine.</text>
        <dbReference type="EC" id="2.7.13.3"/>
    </reaction>
</comment>
<dbReference type="PANTHER" id="PTHR24421">
    <property type="entry name" value="NITRATE/NITRITE SENSOR PROTEIN NARX-RELATED"/>
    <property type="match status" value="1"/>
</dbReference>
<name>A0ABT1A3V5_9PSEU</name>
<comment type="caution">
    <text evidence="10">The sequence shown here is derived from an EMBL/GenBank/DDBJ whole genome shotgun (WGS) entry which is preliminary data.</text>
</comment>
<dbReference type="Proteomes" id="UP001165283">
    <property type="component" value="Unassembled WGS sequence"/>
</dbReference>
<evidence type="ECO:0000259" key="9">
    <source>
        <dbReference type="SMART" id="SM00387"/>
    </source>
</evidence>
<evidence type="ECO:0000256" key="1">
    <source>
        <dbReference type="ARBA" id="ARBA00000085"/>
    </source>
</evidence>
<dbReference type="EC" id="2.7.13.3" evidence="2"/>
<keyword evidence="4" id="KW-0808">Transferase</keyword>
<dbReference type="EMBL" id="JAGSOV010000045">
    <property type="protein sequence ID" value="MCO1657618.1"/>
    <property type="molecule type" value="Genomic_DNA"/>
</dbReference>
<dbReference type="InterPro" id="IPR003594">
    <property type="entry name" value="HATPase_dom"/>
</dbReference>
<dbReference type="Pfam" id="PF02518">
    <property type="entry name" value="HATPase_c"/>
    <property type="match status" value="1"/>
</dbReference>
<evidence type="ECO:0000256" key="6">
    <source>
        <dbReference type="ARBA" id="ARBA00022777"/>
    </source>
</evidence>
<dbReference type="Pfam" id="PF07730">
    <property type="entry name" value="HisKA_3"/>
    <property type="match status" value="1"/>
</dbReference>
<keyword evidence="6" id="KW-0418">Kinase</keyword>
<dbReference type="RefSeq" id="WP_308216040.1">
    <property type="nucleotide sequence ID" value="NZ_JAGSOV010000045.1"/>
</dbReference>
<evidence type="ECO:0000256" key="4">
    <source>
        <dbReference type="ARBA" id="ARBA00022679"/>
    </source>
</evidence>
<dbReference type="InterPro" id="IPR036890">
    <property type="entry name" value="HATPase_C_sf"/>
</dbReference>
<organism evidence="10 11">
    <name type="scientific">Pseudonocardia humida</name>
    <dbReference type="NCBI Taxonomy" id="2800819"/>
    <lineage>
        <taxon>Bacteria</taxon>
        <taxon>Bacillati</taxon>
        <taxon>Actinomycetota</taxon>
        <taxon>Actinomycetes</taxon>
        <taxon>Pseudonocardiales</taxon>
        <taxon>Pseudonocardiaceae</taxon>
        <taxon>Pseudonocardia</taxon>
    </lineage>
</organism>
<accession>A0ABT1A3V5</accession>
<keyword evidence="3" id="KW-0597">Phosphoprotein</keyword>